<keyword evidence="3" id="KW-1185">Reference proteome</keyword>
<keyword evidence="1" id="KW-0732">Signal</keyword>
<evidence type="ECO:0000313" key="2">
    <source>
        <dbReference type="EMBL" id="MDQ8196247.1"/>
    </source>
</evidence>
<dbReference type="PANTHER" id="PTHR37833">
    <property type="entry name" value="LIPOPROTEIN-RELATED"/>
    <property type="match status" value="1"/>
</dbReference>
<organism evidence="2 3">
    <name type="scientific">Thalassobacterium sedimentorum</name>
    <dbReference type="NCBI Taxonomy" id="3041258"/>
    <lineage>
        <taxon>Bacteria</taxon>
        <taxon>Pseudomonadati</taxon>
        <taxon>Verrucomicrobiota</taxon>
        <taxon>Opitutia</taxon>
        <taxon>Puniceicoccales</taxon>
        <taxon>Coraliomargaritaceae</taxon>
        <taxon>Thalassobacterium</taxon>
    </lineage>
</organism>
<sequence>MSQLHKTIKDTFLFSLLTLALFGVNTAQAELKFERTLIEDTIAPDAKSYPFEFAFKNEGDTAVEISEIKTTCGCTTAKLDKMTYAPGESGVIKGDFSVGSRQGLQSKKVRVLTKDLAQPEIQLALKLDIPQLVTMKPGLLLWRVGSEPAAKTLTITPNADLGARVVSVECESADFAVEALPAVEGSNDIEVVVAPLKTEASGRGLVKVTVAMADAEPKIIYAHALIR</sequence>
<gene>
    <name evidence="2" type="ORF">QEH59_17565</name>
</gene>
<evidence type="ECO:0000256" key="1">
    <source>
        <dbReference type="SAM" id="SignalP"/>
    </source>
</evidence>
<feature type="chain" id="PRO_5045881711" evidence="1">
    <location>
        <begin position="30"/>
        <end position="227"/>
    </location>
</feature>
<feature type="signal peptide" evidence="1">
    <location>
        <begin position="1"/>
        <end position="29"/>
    </location>
</feature>
<dbReference type="Gene3D" id="2.60.40.10">
    <property type="entry name" value="Immunoglobulins"/>
    <property type="match status" value="1"/>
</dbReference>
<evidence type="ECO:0000313" key="3">
    <source>
        <dbReference type="Proteomes" id="UP001243717"/>
    </source>
</evidence>
<dbReference type="EMBL" id="JARXIC010000056">
    <property type="protein sequence ID" value="MDQ8196247.1"/>
    <property type="molecule type" value="Genomic_DNA"/>
</dbReference>
<dbReference type="InterPro" id="IPR011467">
    <property type="entry name" value="DUF1573"/>
</dbReference>
<dbReference type="PANTHER" id="PTHR37833:SF1">
    <property type="entry name" value="SIGNAL PEPTIDE PROTEIN"/>
    <property type="match status" value="1"/>
</dbReference>
<protein>
    <submittedName>
        <fullName evidence="2">DUF1573 domain-containing protein</fullName>
    </submittedName>
</protein>
<proteinExistence type="predicted"/>
<dbReference type="InterPro" id="IPR013783">
    <property type="entry name" value="Ig-like_fold"/>
</dbReference>
<name>A0ABU1AN69_9BACT</name>
<reference evidence="2 3" key="1">
    <citation type="submission" date="2023-04" db="EMBL/GenBank/DDBJ databases">
        <title>A novel bacteria isolated from coastal sediment.</title>
        <authorList>
            <person name="Liu X.-J."/>
            <person name="Du Z.-J."/>
        </authorList>
    </citation>
    <scope>NUCLEOTIDE SEQUENCE [LARGE SCALE GENOMIC DNA]</scope>
    <source>
        <strain evidence="2 3">SDUM461004</strain>
    </source>
</reference>
<dbReference type="Proteomes" id="UP001243717">
    <property type="component" value="Unassembled WGS sequence"/>
</dbReference>
<comment type="caution">
    <text evidence="2">The sequence shown here is derived from an EMBL/GenBank/DDBJ whole genome shotgun (WGS) entry which is preliminary data.</text>
</comment>
<accession>A0ABU1AN69</accession>
<dbReference type="RefSeq" id="WP_308986683.1">
    <property type="nucleotide sequence ID" value="NZ_JARXIC010000056.1"/>
</dbReference>
<dbReference type="Pfam" id="PF07610">
    <property type="entry name" value="DUF1573"/>
    <property type="match status" value="1"/>
</dbReference>